<name>A0ABN7AGW2_9HEMI</name>
<dbReference type="Proteomes" id="UP001307889">
    <property type="component" value="Chromosome 2"/>
</dbReference>
<keyword evidence="3" id="KW-1185">Reference proteome</keyword>
<evidence type="ECO:0000313" key="2">
    <source>
        <dbReference type="EMBL" id="BES91506.1"/>
    </source>
</evidence>
<proteinExistence type="predicted"/>
<feature type="region of interest" description="Disordered" evidence="1">
    <location>
        <begin position="49"/>
        <end position="83"/>
    </location>
</feature>
<reference evidence="2 3" key="1">
    <citation type="submission" date="2023-09" db="EMBL/GenBank/DDBJ databases">
        <title>Nesidiocoris tenuis whole genome shotgun sequence.</title>
        <authorList>
            <person name="Shibata T."/>
            <person name="Shimoda M."/>
            <person name="Kobayashi T."/>
            <person name="Uehara T."/>
        </authorList>
    </citation>
    <scope>NUCLEOTIDE SEQUENCE [LARGE SCALE GENOMIC DNA]</scope>
    <source>
        <strain evidence="2 3">Japan</strain>
    </source>
</reference>
<protein>
    <submittedName>
        <fullName evidence="2">Uncharacterized protein</fullName>
    </submittedName>
</protein>
<evidence type="ECO:0000256" key="1">
    <source>
        <dbReference type="SAM" id="MobiDB-lite"/>
    </source>
</evidence>
<dbReference type="EMBL" id="AP028910">
    <property type="protein sequence ID" value="BES91506.1"/>
    <property type="molecule type" value="Genomic_DNA"/>
</dbReference>
<accession>A0ABN7AGW2</accession>
<sequence>MYVPEPRVFVVQKYEISHPEGSYKRSIISDEPNPRNYGAVKLDQLFLQGSSSTRQPEGISAERCSTPKQDDGVKNPATCEKGE</sequence>
<organism evidence="2 3">
    <name type="scientific">Nesidiocoris tenuis</name>
    <dbReference type="NCBI Taxonomy" id="355587"/>
    <lineage>
        <taxon>Eukaryota</taxon>
        <taxon>Metazoa</taxon>
        <taxon>Ecdysozoa</taxon>
        <taxon>Arthropoda</taxon>
        <taxon>Hexapoda</taxon>
        <taxon>Insecta</taxon>
        <taxon>Pterygota</taxon>
        <taxon>Neoptera</taxon>
        <taxon>Paraneoptera</taxon>
        <taxon>Hemiptera</taxon>
        <taxon>Heteroptera</taxon>
        <taxon>Panheteroptera</taxon>
        <taxon>Cimicomorpha</taxon>
        <taxon>Miridae</taxon>
        <taxon>Dicyphina</taxon>
        <taxon>Nesidiocoris</taxon>
    </lineage>
</organism>
<gene>
    <name evidence="2" type="ORF">NTJ_04314</name>
</gene>
<evidence type="ECO:0000313" key="3">
    <source>
        <dbReference type="Proteomes" id="UP001307889"/>
    </source>
</evidence>